<evidence type="ECO:0000313" key="2">
    <source>
        <dbReference type="EMBL" id="RSX54759.1"/>
    </source>
</evidence>
<dbReference type="OrthoDB" id="9810918at2"/>
<organism evidence="2 3">
    <name type="scientific">Bifidobacterium dolichotidis</name>
    <dbReference type="NCBI Taxonomy" id="2306976"/>
    <lineage>
        <taxon>Bacteria</taxon>
        <taxon>Bacillati</taxon>
        <taxon>Actinomycetota</taxon>
        <taxon>Actinomycetes</taxon>
        <taxon>Bifidobacteriales</taxon>
        <taxon>Bifidobacteriaceae</taxon>
        <taxon>Bifidobacterium</taxon>
    </lineage>
</organism>
<gene>
    <name evidence="2" type="ORF">D2E26_0813</name>
</gene>
<keyword evidence="3" id="KW-1185">Reference proteome</keyword>
<feature type="signal peptide" evidence="1">
    <location>
        <begin position="1"/>
        <end position="29"/>
    </location>
</feature>
<accession>A0A430FPJ9</accession>
<evidence type="ECO:0000313" key="3">
    <source>
        <dbReference type="Proteomes" id="UP000287609"/>
    </source>
</evidence>
<dbReference type="EMBL" id="QXGM01000002">
    <property type="protein sequence ID" value="RSX54759.1"/>
    <property type="molecule type" value="Genomic_DNA"/>
</dbReference>
<reference evidence="2 3" key="1">
    <citation type="submission" date="2018-09" db="EMBL/GenBank/DDBJ databases">
        <title>Characterization of the phylogenetic diversity of five novel species belonging to the genus Bifidobacterium.</title>
        <authorList>
            <person name="Lugli G.A."/>
            <person name="Duranti S."/>
            <person name="Milani C."/>
        </authorList>
    </citation>
    <scope>NUCLEOTIDE SEQUENCE [LARGE SCALE GENOMIC DNA]</scope>
    <source>
        <strain evidence="2 3">2036B</strain>
    </source>
</reference>
<dbReference type="Proteomes" id="UP000287609">
    <property type="component" value="Unassembled WGS sequence"/>
</dbReference>
<sequence length="243" mass="27560">MRRSYAWTAVTAVLTMLCCTATLPTQATALNDTTSSPVTDGPPVTEGEFRKDPYGCGRKILKASAKRVITEAQSEEGYPIRICIAMEPAFTWEAEYNFTSYFWHFDAGAILSSKQVIETTTLEVFLEAPIKFEGDIDDVGQWFMQDTPSSTPKRQMAGDLFYINMNQEVFESPSIYNYLNPQDYSFGLPKDYEYWRLRAGKRGQSGSIVDLKHATAHAQLRIVKKTKKLDPEPYFYESTVSME</sequence>
<dbReference type="RefSeq" id="WP_125963463.1">
    <property type="nucleotide sequence ID" value="NZ_QXGM01000002.1"/>
</dbReference>
<protein>
    <submittedName>
        <fullName evidence="2">Uncharacterized protein</fullName>
    </submittedName>
</protein>
<feature type="chain" id="PRO_5019485453" evidence="1">
    <location>
        <begin position="30"/>
        <end position="243"/>
    </location>
</feature>
<name>A0A430FPJ9_9BIFI</name>
<evidence type="ECO:0000256" key="1">
    <source>
        <dbReference type="SAM" id="SignalP"/>
    </source>
</evidence>
<dbReference type="AlphaFoldDB" id="A0A430FPJ9"/>
<keyword evidence="1" id="KW-0732">Signal</keyword>
<comment type="caution">
    <text evidence="2">The sequence shown here is derived from an EMBL/GenBank/DDBJ whole genome shotgun (WGS) entry which is preliminary data.</text>
</comment>
<proteinExistence type="predicted"/>